<evidence type="ECO:0000256" key="3">
    <source>
        <dbReference type="ARBA" id="ARBA00023082"/>
    </source>
</evidence>
<dbReference type="Gene3D" id="1.10.10.10">
    <property type="entry name" value="Winged helix-like DNA-binding domain superfamily/Winged helix DNA-binding domain"/>
    <property type="match status" value="1"/>
</dbReference>
<evidence type="ECO:0000256" key="2">
    <source>
        <dbReference type="ARBA" id="ARBA00023015"/>
    </source>
</evidence>
<feature type="domain" description="RNA polymerase sigma factor 70 region 4 type 2" evidence="7">
    <location>
        <begin position="127"/>
        <end position="179"/>
    </location>
</feature>
<dbReference type="PANTHER" id="PTHR43133:SF8">
    <property type="entry name" value="RNA POLYMERASE SIGMA FACTOR HI_1459-RELATED"/>
    <property type="match status" value="1"/>
</dbReference>
<dbReference type="InterPro" id="IPR014284">
    <property type="entry name" value="RNA_pol_sigma-70_dom"/>
</dbReference>
<dbReference type="Pfam" id="PF08281">
    <property type="entry name" value="Sigma70_r4_2"/>
    <property type="match status" value="1"/>
</dbReference>
<dbReference type="GO" id="GO:0006352">
    <property type="term" value="P:DNA-templated transcription initiation"/>
    <property type="evidence" value="ECO:0007669"/>
    <property type="project" value="InterPro"/>
</dbReference>
<dbReference type="InterPro" id="IPR013325">
    <property type="entry name" value="RNA_pol_sigma_r2"/>
</dbReference>
<dbReference type="InterPro" id="IPR013249">
    <property type="entry name" value="RNA_pol_sigma70_r4_t2"/>
</dbReference>
<dbReference type="GO" id="GO:0016987">
    <property type="term" value="F:sigma factor activity"/>
    <property type="evidence" value="ECO:0007669"/>
    <property type="project" value="UniProtKB-KW"/>
</dbReference>
<name>A6G0D2_9BACT</name>
<evidence type="ECO:0000256" key="1">
    <source>
        <dbReference type="ARBA" id="ARBA00010641"/>
    </source>
</evidence>
<evidence type="ECO:0000259" key="6">
    <source>
        <dbReference type="Pfam" id="PF04542"/>
    </source>
</evidence>
<dbReference type="RefSeq" id="WP_006970181.1">
    <property type="nucleotide sequence ID" value="NZ_ABCS01000009.1"/>
</dbReference>
<evidence type="ECO:0000259" key="7">
    <source>
        <dbReference type="Pfam" id="PF08281"/>
    </source>
</evidence>
<dbReference type="InterPro" id="IPR036388">
    <property type="entry name" value="WH-like_DNA-bd_sf"/>
</dbReference>
<dbReference type="InterPro" id="IPR013324">
    <property type="entry name" value="RNA_pol_sigma_r3/r4-like"/>
</dbReference>
<dbReference type="PANTHER" id="PTHR43133">
    <property type="entry name" value="RNA POLYMERASE ECF-TYPE SIGMA FACTO"/>
    <property type="match status" value="1"/>
</dbReference>
<organism evidence="8 9">
    <name type="scientific">Plesiocystis pacifica SIR-1</name>
    <dbReference type="NCBI Taxonomy" id="391625"/>
    <lineage>
        <taxon>Bacteria</taxon>
        <taxon>Pseudomonadati</taxon>
        <taxon>Myxococcota</taxon>
        <taxon>Polyangia</taxon>
        <taxon>Nannocystales</taxon>
        <taxon>Nannocystaceae</taxon>
        <taxon>Plesiocystis</taxon>
    </lineage>
</organism>
<reference evidence="8 9" key="1">
    <citation type="submission" date="2007-06" db="EMBL/GenBank/DDBJ databases">
        <authorList>
            <person name="Shimkets L."/>
            <person name="Ferriera S."/>
            <person name="Johnson J."/>
            <person name="Kravitz S."/>
            <person name="Beeson K."/>
            <person name="Sutton G."/>
            <person name="Rogers Y.-H."/>
            <person name="Friedman R."/>
            <person name="Frazier M."/>
            <person name="Venter J.C."/>
        </authorList>
    </citation>
    <scope>NUCLEOTIDE SEQUENCE [LARGE SCALE GENOMIC DNA]</scope>
    <source>
        <strain evidence="8 9">SIR-1</strain>
    </source>
</reference>
<dbReference type="InterPro" id="IPR039425">
    <property type="entry name" value="RNA_pol_sigma-70-like"/>
</dbReference>
<comment type="similarity">
    <text evidence="1">Belongs to the sigma-70 factor family. ECF subfamily.</text>
</comment>
<dbReference type="Gene3D" id="1.10.1740.10">
    <property type="match status" value="1"/>
</dbReference>
<dbReference type="NCBIfam" id="TIGR02937">
    <property type="entry name" value="sigma70-ECF"/>
    <property type="match status" value="1"/>
</dbReference>
<keyword evidence="3" id="KW-0731">Sigma factor</keyword>
<protein>
    <submittedName>
        <fullName evidence="8">Uncharacterized protein</fullName>
    </submittedName>
</protein>
<keyword evidence="2" id="KW-0805">Transcription regulation</keyword>
<feature type="domain" description="RNA polymerase sigma-70 region 2" evidence="6">
    <location>
        <begin position="31"/>
        <end position="96"/>
    </location>
</feature>
<dbReference type="Pfam" id="PF04542">
    <property type="entry name" value="Sigma70_r2"/>
    <property type="match status" value="1"/>
</dbReference>
<dbReference type="SUPFAM" id="SSF88659">
    <property type="entry name" value="Sigma3 and sigma4 domains of RNA polymerase sigma factors"/>
    <property type="match status" value="1"/>
</dbReference>
<dbReference type="SUPFAM" id="SSF88946">
    <property type="entry name" value="Sigma2 domain of RNA polymerase sigma factors"/>
    <property type="match status" value="1"/>
</dbReference>
<evidence type="ECO:0000313" key="8">
    <source>
        <dbReference type="EMBL" id="EDM80578.1"/>
    </source>
</evidence>
<gene>
    <name evidence="8" type="ORF">PPSIR1_36834</name>
</gene>
<evidence type="ECO:0000256" key="4">
    <source>
        <dbReference type="ARBA" id="ARBA00023125"/>
    </source>
</evidence>
<comment type="caution">
    <text evidence="8">The sequence shown here is derived from an EMBL/GenBank/DDBJ whole genome shotgun (WGS) entry which is preliminary data.</text>
</comment>
<keyword evidence="9" id="KW-1185">Reference proteome</keyword>
<sequence length="214" mass="24123">MGGELDAEDWERDAQLLARWRDRDVDAGEELFARHGGAVIRFFRTKLVDESEELVQQTFLRLIEGRDRIREGVAMRAYVLGIARNVLRERLRSLGRERAHEADFAVDSIATLAPGVTTLAAKRRELRLLLEGLRHLPLDDQIILELFYWERLDTQAIADFVGINASTLRGRMGAARRRLAKAMEALGASGQLIESTVSGLEAWAAEVRELASKE</sequence>
<evidence type="ECO:0000256" key="5">
    <source>
        <dbReference type="ARBA" id="ARBA00023163"/>
    </source>
</evidence>
<keyword evidence="4" id="KW-0238">DNA-binding</keyword>
<dbReference type="Proteomes" id="UP000005801">
    <property type="component" value="Unassembled WGS sequence"/>
</dbReference>
<keyword evidence="5" id="KW-0804">Transcription</keyword>
<proteinExistence type="inferred from homology"/>
<dbReference type="InterPro" id="IPR007627">
    <property type="entry name" value="RNA_pol_sigma70_r2"/>
</dbReference>
<evidence type="ECO:0000313" key="9">
    <source>
        <dbReference type="Proteomes" id="UP000005801"/>
    </source>
</evidence>
<dbReference type="STRING" id="391625.PPSIR1_36834"/>
<dbReference type="OrthoDB" id="5509547at2"/>
<dbReference type="AlphaFoldDB" id="A6G0D2"/>
<dbReference type="eggNOG" id="COG1595">
    <property type="taxonomic scope" value="Bacteria"/>
</dbReference>
<accession>A6G0D2</accession>
<dbReference type="GO" id="GO:0003677">
    <property type="term" value="F:DNA binding"/>
    <property type="evidence" value="ECO:0007669"/>
    <property type="project" value="UniProtKB-KW"/>
</dbReference>
<dbReference type="EMBL" id="ABCS01000009">
    <property type="protein sequence ID" value="EDM80578.1"/>
    <property type="molecule type" value="Genomic_DNA"/>
</dbReference>